<dbReference type="Proteomes" id="UP000323046">
    <property type="component" value="Chromosome"/>
</dbReference>
<dbReference type="AlphaFoldDB" id="A0A5P2BHA4"/>
<dbReference type="SUPFAM" id="SSF52540">
    <property type="entry name" value="P-loop containing nucleoside triphosphate hydrolases"/>
    <property type="match status" value="1"/>
</dbReference>
<dbReference type="EMBL" id="CP029193">
    <property type="protein sequence ID" value="QES29804.1"/>
    <property type="molecule type" value="Genomic_DNA"/>
</dbReference>
<dbReference type="InterPro" id="IPR027417">
    <property type="entry name" value="P-loop_NTPase"/>
</dbReference>
<dbReference type="Gene3D" id="2.40.10.120">
    <property type="match status" value="1"/>
</dbReference>
<protein>
    <recommendedName>
        <fullName evidence="4">Serine protease</fullName>
    </recommendedName>
</protein>
<proteinExistence type="predicted"/>
<dbReference type="Gene3D" id="3.40.50.300">
    <property type="entry name" value="P-loop containing nucleotide triphosphate hydrolases"/>
    <property type="match status" value="1"/>
</dbReference>
<sequence length="1176" mass="123189">MAGRGRDGFPVPAPEASLVRVCDLAGRPRGTGFAADEHGTVITSHEAVDGLARIVLYAADDRTCVVPAEAVAELPGTDLALIRTEGLALRPLPVAARASVAIGTYVRIVAGGWREARVLGTSAVTYTATDRYHLVGAALELAIGTDGADALRLGGGAAGGPVVDAATGAVLAVLGTALRPRRGIEPSDQEAHRPAGFAVALLEAAAADPGGPLAELVARNAATVPAYGEDLNLAGALHLTAVSAGSDGPPAPPHEPVERPDTAREFTAFMTGPARVLGLVGDPGTGRTTELAALAARRARGAEPAPTLWLRGADLRGTDTSVADAVERALDRAGRILAASAPDERVLGDVGADRLARLVRDAGRPLLLLLDGPEEMPAVLSHHLAQWSSGTARWLRDTGARLVIASRAEYWEQAGTHFDAASLHAATDGAELPGCVRLGDLPEPQASRARALHGIPDDALTPADARHPLALRLLSEVRGATPDAPPPGTPSREDIFSAYLHLLCLRVAVRLAAANGLRGGAVRRLAARVSGQVHEAARRCLGPGHGELDRASFEETFPWATRLHGCTGWASAVLTEGLLVPAGTGYRFAHEELADWLQGTHLDVDGALGALVHRYRDLDRDRGAGGDGPAVPEQRRRTPGSAPAPPLPPTRPLPVPRHRIGPVVQALLLLGRQRGAAELASRLGELTDALVEFGRGGAAGRSGDGAWWASRLLGEVLLRVPDATPYLAVLEPLAARGEFRTAFWLRLPLAEADRFSLLRGLVVHDGPPGTPDRRLDAVAALLRADPANVQPLLARWFADERPLDAAPDATVASAAQALLHTHRHRAIDDLTEALVDCAHARADELLAALAEEEPAALCRAVDRWARDERPARRVAAAAYGLRAAPHATTPAEHALLRCAALALLGRPADEALHGAALALLVRDPQTRATHLPHAVRRFTAGDPQLPASALAAALTTHPDPVLDAFRTRLHAPDPAADAILCCLADVTTPALARRVATLVHDLLEARPEAAAPAVAYIDRRLEHGPDARPVLFPLVAGLLHSRHVQLRAALAPVLAAPGTDASRALRGELLDVLLSQERDAAVLESVLRAVVLGAAESGEDRTRALVHRTALLLVRTPEGASRCDRCLVELARGGRPDFAALLVGWLTEAPQDWAALIGPSALRVLENLAGGVSVPA</sequence>
<feature type="compositionally biased region" description="Pro residues" evidence="1">
    <location>
        <begin position="642"/>
        <end position="655"/>
    </location>
</feature>
<evidence type="ECO:0008006" key="4">
    <source>
        <dbReference type="Google" id="ProtNLM"/>
    </source>
</evidence>
<name>A0A5P2BHA4_STRVZ</name>
<dbReference type="SUPFAM" id="SSF50494">
    <property type="entry name" value="Trypsin-like serine proteases"/>
    <property type="match status" value="1"/>
</dbReference>
<evidence type="ECO:0000313" key="3">
    <source>
        <dbReference type="Proteomes" id="UP000323046"/>
    </source>
</evidence>
<dbReference type="RefSeq" id="WP_150172853.1">
    <property type="nucleotide sequence ID" value="NZ_CP029193.1"/>
</dbReference>
<gene>
    <name evidence="2" type="ORF">DEJ47_28160</name>
</gene>
<dbReference type="InterPro" id="IPR009003">
    <property type="entry name" value="Peptidase_S1_PA"/>
</dbReference>
<evidence type="ECO:0000256" key="1">
    <source>
        <dbReference type="SAM" id="MobiDB-lite"/>
    </source>
</evidence>
<keyword evidence="3" id="KW-1185">Reference proteome</keyword>
<dbReference type="Pfam" id="PF13365">
    <property type="entry name" value="Trypsin_2"/>
    <property type="match status" value="1"/>
</dbReference>
<evidence type="ECO:0000313" key="2">
    <source>
        <dbReference type="EMBL" id="QES29804.1"/>
    </source>
</evidence>
<feature type="region of interest" description="Disordered" evidence="1">
    <location>
        <begin position="619"/>
        <end position="656"/>
    </location>
</feature>
<reference evidence="2 3" key="1">
    <citation type="submission" date="2018-05" db="EMBL/GenBank/DDBJ databases">
        <title>Streptomyces venezuelae.</title>
        <authorList>
            <person name="Kim W."/>
            <person name="Lee N."/>
            <person name="Cho B.-K."/>
        </authorList>
    </citation>
    <scope>NUCLEOTIDE SEQUENCE [LARGE SCALE GENOMIC DNA]</scope>
    <source>
        <strain evidence="2 3">ATCC 14583</strain>
    </source>
</reference>
<accession>A0A5P2BHA4</accession>
<dbReference type="OrthoDB" id="4194218at2"/>
<organism evidence="2 3">
    <name type="scientific">Streptomyces venezuelae</name>
    <dbReference type="NCBI Taxonomy" id="54571"/>
    <lineage>
        <taxon>Bacteria</taxon>
        <taxon>Bacillati</taxon>
        <taxon>Actinomycetota</taxon>
        <taxon>Actinomycetes</taxon>
        <taxon>Kitasatosporales</taxon>
        <taxon>Streptomycetaceae</taxon>
        <taxon>Streptomyces</taxon>
    </lineage>
</organism>